<gene>
    <name evidence="20" type="ORF">HK439_22720</name>
</gene>
<dbReference type="Gene3D" id="1.10.287.130">
    <property type="match status" value="1"/>
</dbReference>
<dbReference type="Gene3D" id="3.30.565.10">
    <property type="entry name" value="Histidine kinase-like ATPase, C-terminal domain"/>
    <property type="match status" value="1"/>
</dbReference>
<dbReference type="SMART" id="SM00387">
    <property type="entry name" value="HATPase_c"/>
    <property type="match status" value="1"/>
</dbReference>
<evidence type="ECO:0000256" key="1">
    <source>
        <dbReference type="ARBA" id="ARBA00000085"/>
    </source>
</evidence>
<comment type="subcellular location">
    <subcellularLocation>
        <location evidence="2">Cell inner membrane</location>
        <topology evidence="2">Multi-pass membrane protein</topology>
    </subcellularLocation>
</comment>
<dbReference type="SUPFAM" id="SSF47384">
    <property type="entry name" value="Homodimeric domain of signal transducing histidine kinase"/>
    <property type="match status" value="1"/>
</dbReference>
<dbReference type="FunFam" id="1.10.287.130:FF:000049">
    <property type="entry name" value="C4-dicarboxylate transport sensor protein DctB"/>
    <property type="match status" value="1"/>
</dbReference>
<evidence type="ECO:0000256" key="10">
    <source>
        <dbReference type="ARBA" id="ARBA00022777"/>
    </source>
</evidence>
<dbReference type="InterPro" id="IPR005467">
    <property type="entry name" value="His_kinase_dom"/>
</dbReference>
<comment type="caution">
    <text evidence="20">The sequence shown here is derived from an EMBL/GenBank/DDBJ whole genome shotgun (WGS) entry which is preliminary data.</text>
</comment>
<sequence length="596" mass="64637">MSSLTRRRLTRRIKLLAASFILAVSVGVVWLTGLISLDFFLGEVQRRADATLAVQAAVLEKLLDKFRLMAPLMARGPDAAEIVLNLDAERGKQVAAIAAGMAGAEEVWFLDLNGDVIVSSTSNDLIATGSGKAAIRVVFRQAIQGQLGRQLLPGTQNRPASYVFASAVREHDAVAGVIAVRVGLADVEQAWALSKDPIVALDPHGSVVVTNVPAWRGRQFSELTEEANVVVSHGDGELTEVMKLTDRARGKSHLQLATRLPALDWSVVILADTTEARRQSARAMVIAILLCIIAGGAVWAMLARREEMARRHRRDRAAALRLERRVRSRTADLRKANAQLEQEVRDRLQAEADLRLAQAELVQAAKLATLGKMSAALSHEYNQPLAAIRSDAEIAEMLIARGSPDKAIGNLSRIGSMVARMAEIARTLKGFSRRSGTDIRPVSLRQAIDEALLLVMPQIKRSGVSLKTRLPKEDIVVAGGRIRLEQVIVNLMTNALDAVRDRPDPQIELRLEQEGSRVRLTVTDNGKGIDAETLPHIFDPFFTTKETGAGLGLGLSIAYKIVHDFSGTLTARNTDAGGAEFTIRLPVAGEKTIAAE</sequence>
<comment type="catalytic activity">
    <reaction evidence="1">
        <text>ATP + protein L-histidine = ADP + protein N-phospho-L-histidine.</text>
        <dbReference type="EC" id="2.7.13.3"/>
    </reaction>
</comment>
<accession>A0A926S8P7</accession>
<name>A0A926S8P7_9HYPH</name>
<evidence type="ECO:0000256" key="12">
    <source>
        <dbReference type="ARBA" id="ARBA00022989"/>
    </source>
</evidence>
<dbReference type="InterPro" id="IPR003594">
    <property type="entry name" value="HATPase_dom"/>
</dbReference>
<dbReference type="SUPFAM" id="SSF55874">
    <property type="entry name" value="ATPase domain of HSP90 chaperone/DNA topoisomerase II/histidine kinase"/>
    <property type="match status" value="1"/>
</dbReference>
<dbReference type="EMBL" id="JABFCZ010000030">
    <property type="protein sequence ID" value="MBD1549082.1"/>
    <property type="molecule type" value="Genomic_DNA"/>
</dbReference>
<evidence type="ECO:0000256" key="18">
    <source>
        <dbReference type="SAM" id="Phobius"/>
    </source>
</evidence>
<dbReference type="Pfam" id="PF02518">
    <property type="entry name" value="HATPase_c"/>
    <property type="match status" value="1"/>
</dbReference>
<evidence type="ECO:0000259" key="19">
    <source>
        <dbReference type="PROSITE" id="PS50109"/>
    </source>
</evidence>
<dbReference type="CDD" id="cd00082">
    <property type="entry name" value="HisKA"/>
    <property type="match status" value="1"/>
</dbReference>
<evidence type="ECO:0000256" key="9">
    <source>
        <dbReference type="ARBA" id="ARBA00022741"/>
    </source>
</evidence>
<evidence type="ECO:0000256" key="2">
    <source>
        <dbReference type="ARBA" id="ARBA00004429"/>
    </source>
</evidence>
<dbReference type="GO" id="GO:0000155">
    <property type="term" value="F:phosphorelay sensor kinase activity"/>
    <property type="evidence" value="ECO:0007669"/>
    <property type="project" value="InterPro"/>
</dbReference>
<evidence type="ECO:0000256" key="16">
    <source>
        <dbReference type="ARBA" id="ARBA00073143"/>
    </source>
</evidence>
<organism evidence="20 21">
    <name type="scientific">Roseibium aggregatum</name>
    <dbReference type="NCBI Taxonomy" id="187304"/>
    <lineage>
        <taxon>Bacteria</taxon>
        <taxon>Pseudomonadati</taxon>
        <taxon>Pseudomonadota</taxon>
        <taxon>Alphaproteobacteria</taxon>
        <taxon>Hyphomicrobiales</taxon>
        <taxon>Stappiaceae</taxon>
        <taxon>Roseibium</taxon>
    </lineage>
</organism>
<evidence type="ECO:0000256" key="11">
    <source>
        <dbReference type="ARBA" id="ARBA00022840"/>
    </source>
</evidence>
<protein>
    <recommendedName>
        <fullName evidence="16">C4-dicarboxylate transport sensor protein DctB</fullName>
        <ecNumber evidence="3">2.7.13.3</ecNumber>
    </recommendedName>
</protein>
<feature type="coiled-coil region" evidence="17">
    <location>
        <begin position="323"/>
        <end position="360"/>
    </location>
</feature>
<dbReference type="GO" id="GO:0005886">
    <property type="term" value="C:plasma membrane"/>
    <property type="evidence" value="ECO:0007669"/>
    <property type="project" value="UniProtKB-SubCell"/>
</dbReference>
<keyword evidence="13" id="KW-0902">Two-component regulatory system</keyword>
<dbReference type="PROSITE" id="PS50109">
    <property type="entry name" value="HIS_KIN"/>
    <property type="match status" value="1"/>
</dbReference>
<evidence type="ECO:0000256" key="4">
    <source>
        <dbReference type="ARBA" id="ARBA00022475"/>
    </source>
</evidence>
<keyword evidence="11" id="KW-0067">ATP-binding</keyword>
<evidence type="ECO:0000256" key="6">
    <source>
        <dbReference type="ARBA" id="ARBA00022553"/>
    </source>
</evidence>
<dbReference type="InterPro" id="IPR003661">
    <property type="entry name" value="HisK_dim/P_dom"/>
</dbReference>
<dbReference type="InterPro" id="IPR036890">
    <property type="entry name" value="HATPase_C_sf"/>
</dbReference>
<evidence type="ECO:0000256" key="7">
    <source>
        <dbReference type="ARBA" id="ARBA00022679"/>
    </source>
</evidence>
<keyword evidence="9" id="KW-0547">Nucleotide-binding</keyword>
<dbReference type="InterPro" id="IPR004358">
    <property type="entry name" value="Sig_transdc_His_kin-like_C"/>
</dbReference>
<keyword evidence="6" id="KW-0597">Phosphoprotein</keyword>
<evidence type="ECO:0000256" key="15">
    <source>
        <dbReference type="ARBA" id="ARBA00059004"/>
    </source>
</evidence>
<dbReference type="AlphaFoldDB" id="A0A926S8P7"/>
<keyword evidence="14 18" id="KW-0472">Membrane</keyword>
<comment type="function">
    <text evidence="15">Member of the two-component regulatory system DctB/DctD involved in the transport of C4-dicarboxylates. DctB functions as a membrane-associated protein kinase that phosphorylates DctD in response to environmental signals.</text>
</comment>
<reference evidence="20" key="1">
    <citation type="submission" date="2020-05" db="EMBL/GenBank/DDBJ databases">
        <title>Identification of trans-AT polyketide cluster in two marine bacteria, producers of a novel glutaramide-containing polyketide sesbanimide D and analogs.</title>
        <authorList>
            <person name="Kacar D."/>
            <person name="Rodriguez P."/>
            <person name="Canedo L."/>
            <person name="Gonzalez E."/>
            <person name="Galan B."/>
            <person name="De La Calle F."/>
            <person name="Garcia J.L."/>
        </authorList>
    </citation>
    <scope>NUCLEOTIDE SEQUENCE</scope>
    <source>
        <strain evidence="20">PHM038</strain>
    </source>
</reference>
<keyword evidence="8 18" id="KW-0812">Transmembrane</keyword>
<dbReference type="RefSeq" id="WP_190293769.1">
    <property type="nucleotide sequence ID" value="NZ_JABFCZ010000030.1"/>
</dbReference>
<keyword evidence="10 20" id="KW-0418">Kinase</keyword>
<evidence type="ECO:0000256" key="5">
    <source>
        <dbReference type="ARBA" id="ARBA00022519"/>
    </source>
</evidence>
<evidence type="ECO:0000256" key="8">
    <source>
        <dbReference type="ARBA" id="ARBA00022692"/>
    </source>
</evidence>
<keyword evidence="5" id="KW-0997">Cell inner membrane</keyword>
<dbReference type="GO" id="GO:0005524">
    <property type="term" value="F:ATP binding"/>
    <property type="evidence" value="ECO:0007669"/>
    <property type="project" value="UniProtKB-KW"/>
</dbReference>
<evidence type="ECO:0000256" key="3">
    <source>
        <dbReference type="ARBA" id="ARBA00012438"/>
    </source>
</evidence>
<dbReference type="Proteomes" id="UP000598467">
    <property type="component" value="Unassembled WGS sequence"/>
</dbReference>
<evidence type="ECO:0000313" key="20">
    <source>
        <dbReference type="EMBL" id="MBD1549082.1"/>
    </source>
</evidence>
<proteinExistence type="predicted"/>
<evidence type="ECO:0000256" key="17">
    <source>
        <dbReference type="SAM" id="Coils"/>
    </source>
</evidence>
<keyword evidence="12 18" id="KW-1133">Transmembrane helix</keyword>
<keyword evidence="17" id="KW-0175">Coiled coil</keyword>
<dbReference type="EC" id="2.7.13.3" evidence="3"/>
<dbReference type="Gene3D" id="3.30.450.20">
    <property type="entry name" value="PAS domain"/>
    <property type="match status" value="2"/>
</dbReference>
<dbReference type="InterPro" id="IPR036097">
    <property type="entry name" value="HisK_dim/P_sf"/>
</dbReference>
<dbReference type="PRINTS" id="PR00344">
    <property type="entry name" value="BCTRLSENSOR"/>
</dbReference>
<keyword evidence="4" id="KW-1003">Cell membrane</keyword>
<evidence type="ECO:0000256" key="13">
    <source>
        <dbReference type="ARBA" id="ARBA00023012"/>
    </source>
</evidence>
<evidence type="ECO:0000313" key="21">
    <source>
        <dbReference type="Proteomes" id="UP000598467"/>
    </source>
</evidence>
<evidence type="ECO:0000256" key="14">
    <source>
        <dbReference type="ARBA" id="ARBA00023136"/>
    </source>
</evidence>
<dbReference type="InterPro" id="IPR017055">
    <property type="entry name" value="Sig_transdc_His_kinase_DctB"/>
</dbReference>
<keyword evidence="7" id="KW-0808">Transferase</keyword>
<dbReference type="PIRSF" id="PIRSF036431">
    <property type="entry name" value="STHK_DctB"/>
    <property type="match status" value="1"/>
</dbReference>
<dbReference type="PANTHER" id="PTHR43065:SF46">
    <property type="entry name" value="C4-DICARBOXYLATE TRANSPORT SENSOR PROTEIN DCTB"/>
    <property type="match status" value="1"/>
</dbReference>
<feature type="transmembrane region" description="Helical" evidence="18">
    <location>
        <begin position="283"/>
        <end position="303"/>
    </location>
</feature>
<feature type="domain" description="Histidine kinase" evidence="19">
    <location>
        <begin position="376"/>
        <end position="589"/>
    </location>
</feature>
<dbReference type="PANTHER" id="PTHR43065">
    <property type="entry name" value="SENSOR HISTIDINE KINASE"/>
    <property type="match status" value="1"/>
</dbReference>